<protein>
    <submittedName>
        <fullName evidence="1">Uncharacterized protein</fullName>
    </submittedName>
</protein>
<comment type="caution">
    <text evidence="1">The sequence shown here is derived from an EMBL/GenBank/DDBJ whole genome shotgun (WGS) entry which is preliminary data.</text>
</comment>
<organism evidence="1">
    <name type="scientific">Trichonephila clavipes</name>
    <name type="common">Golden silk orbweaver</name>
    <name type="synonym">Nephila clavipes</name>
    <dbReference type="NCBI Taxonomy" id="2585209"/>
    <lineage>
        <taxon>Eukaryota</taxon>
        <taxon>Metazoa</taxon>
        <taxon>Ecdysozoa</taxon>
        <taxon>Arthropoda</taxon>
        <taxon>Chelicerata</taxon>
        <taxon>Arachnida</taxon>
        <taxon>Araneae</taxon>
        <taxon>Araneomorphae</taxon>
        <taxon>Entelegynae</taxon>
        <taxon>Araneoidea</taxon>
        <taxon>Nephilidae</taxon>
        <taxon>Trichonephila</taxon>
    </lineage>
</organism>
<dbReference type="Gene3D" id="3.30.420.10">
    <property type="entry name" value="Ribonuclease H-like superfamily/Ribonuclease H"/>
    <property type="match status" value="1"/>
</dbReference>
<dbReference type="AlphaFoldDB" id="A0A8X6UNJ7"/>
<sequence>MGGHCLHPSLVGSKLVTPVLIRGTMKAQRYVHDILQRHVLPLMQRLPGAIFQQDNAWPPRQGSLPLHCCTVTPHALLLPFFALPDPQISLHLSISGIIWDGELGIPRV</sequence>
<dbReference type="InterPro" id="IPR036397">
    <property type="entry name" value="RNaseH_sf"/>
</dbReference>
<gene>
    <name evidence="1" type="primary">NCL1_57480</name>
    <name evidence="1" type="ORF">TNCV_2403671</name>
</gene>
<evidence type="ECO:0000313" key="1">
    <source>
        <dbReference type="EMBL" id="GFX86071.1"/>
    </source>
</evidence>
<dbReference type="GO" id="GO:0003676">
    <property type="term" value="F:nucleic acid binding"/>
    <property type="evidence" value="ECO:0007669"/>
    <property type="project" value="InterPro"/>
</dbReference>
<proteinExistence type="predicted"/>
<name>A0A8X6UNJ7_TRICX</name>
<accession>A0A8X6UNJ7</accession>
<reference evidence="1" key="1">
    <citation type="submission" date="2020-08" db="EMBL/GenBank/DDBJ databases">
        <title>Multicomponent nature underlies the extraordinary mechanical properties of spider dragline silk.</title>
        <authorList>
            <person name="Kono N."/>
            <person name="Nakamura H."/>
            <person name="Mori M."/>
            <person name="Yoshida Y."/>
            <person name="Ohtoshi R."/>
            <person name="Malay A.D."/>
            <person name="Moran D.A.P."/>
            <person name="Tomita M."/>
            <person name="Numata K."/>
            <person name="Arakawa K."/>
        </authorList>
    </citation>
    <scope>NUCLEOTIDE SEQUENCE</scope>
</reference>
<dbReference type="EMBL" id="BMAU01021002">
    <property type="protein sequence ID" value="GFX86071.1"/>
    <property type="molecule type" value="Genomic_DNA"/>
</dbReference>